<dbReference type="PANTHER" id="PTHR33055">
    <property type="entry name" value="TRANSPOSASE FOR INSERTION SEQUENCE ELEMENT IS1111A"/>
    <property type="match status" value="1"/>
</dbReference>
<feature type="domain" description="Transposase IS116/IS110/IS902 C-terminal" evidence="2">
    <location>
        <begin position="212"/>
        <end position="292"/>
    </location>
</feature>
<reference evidence="3" key="1">
    <citation type="submission" date="2016-10" db="EMBL/GenBank/DDBJ databases">
        <title>Sequence of Gallionella enrichment culture.</title>
        <authorList>
            <person name="Poehlein A."/>
            <person name="Muehling M."/>
            <person name="Daniel R."/>
        </authorList>
    </citation>
    <scope>NUCLEOTIDE SEQUENCE</scope>
</reference>
<dbReference type="InterPro" id="IPR002525">
    <property type="entry name" value="Transp_IS110-like_N"/>
</dbReference>
<evidence type="ECO:0000259" key="1">
    <source>
        <dbReference type="Pfam" id="PF01548"/>
    </source>
</evidence>
<protein>
    <submittedName>
        <fullName evidence="3">Transposase IS116/IS110/IS902 family protein</fullName>
    </submittedName>
</protein>
<dbReference type="InterPro" id="IPR047650">
    <property type="entry name" value="Transpos_IS110"/>
</dbReference>
<gene>
    <name evidence="3" type="ORF">GALL_269910</name>
</gene>
<proteinExistence type="predicted"/>
<organism evidence="3">
    <name type="scientific">mine drainage metagenome</name>
    <dbReference type="NCBI Taxonomy" id="410659"/>
    <lineage>
        <taxon>unclassified sequences</taxon>
        <taxon>metagenomes</taxon>
        <taxon>ecological metagenomes</taxon>
    </lineage>
</organism>
<dbReference type="Pfam" id="PF01548">
    <property type="entry name" value="DEDD_Tnp_IS110"/>
    <property type="match status" value="1"/>
</dbReference>
<dbReference type="GO" id="GO:0004803">
    <property type="term" value="F:transposase activity"/>
    <property type="evidence" value="ECO:0007669"/>
    <property type="project" value="InterPro"/>
</dbReference>
<dbReference type="EMBL" id="MLJW01000270">
    <property type="protein sequence ID" value="OIQ91087.1"/>
    <property type="molecule type" value="Genomic_DNA"/>
</dbReference>
<dbReference type="NCBIfam" id="NF033542">
    <property type="entry name" value="transpos_IS110"/>
    <property type="match status" value="1"/>
</dbReference>
<dbReference type="PANTHER" id="PTHR33055:SF3">
    <property type="entry name" value="PUTATIVE TRANSPOSASE FOR IS117-RELATED"/>
    <property type="match status" value="1"/>
</dbReference>
<dbReference type="Pfam" id="PF02371">
    <property type="entry name" value="Transposase_20"/>
    <property type="match status" value="1"/>
</dbReference>
<dbReference type="GO" id="GO:0003677">
    <property type="term" value="F:DNA binding"/>
    <property type="evidence" value="ECO:0007669"/>
    <property type="project" value="InterPro"/>
</dbReference>
<sequence>MVILTVGIDLAKNVFAVHGVNEAGKAELLRPAVPRDKLHELIAALPPCVIGMEACSGAHHWARLFQTSGHTVRLIAPKFVTPYRMSGKRGKNDAADAAAICEAVRRPHMRFVPIKTLEQQSRLMVHRARQGFVEQRTATLNRIRGCLSEFGIVLPLKAATVRRRACDCLEDLPGYANIVIGDLLSEVTRLDERITQYDQHIKAMAKEDARAKRLMQLSGVGETTATCMLAMIGNGNDFDCGRQFAAWLGLAPGQYSSGGKTRLGRITKAGDSYLRMLLILGARAMLVAAKNKTDATSRWAVALEARRGYWKAVVAIAAKNARMAWAVLRKGEDFALPS</sequence>
<feature type="domain" description="Transposase IS110-like N-terminal" evidence="1">
    <location>
        <begin position="6"/>
        <end position="150"/>
    </location>
</feature>
<dbReference type="InterPro" id="IPR003346">
    <property type="entry name" value="Transposase_20"/>
</dbReference>
<accession>A0A1J5RGH2</accession>
<evidence type="ECO:0000313" key="3">
    <source>
        <dbReference type="EMBL" id="OIQ91087.1"/>
    </source>
</evidence>
<dbReference type="GO" id="GO:0006313">
    <property type="term" value="P:DNA transposition"/>
    <property type="evidence" value="ECO:0007669"/>
    <property type="project" value="InterPro"/>
</dbReference>
<dbReference type="AlphaFoldDB" id="A0A1J5RGH2"/>
<comment type="caution">
    <text evidence="3">The sequence shown here is derived from an EMBL/GenBank/DDBJ whole genome shotgun (WGS) entry which is preliminary data.</text>
</comment>
<name>A0A1J5RGH2_9ZZZZ</name>
<evidence type="ECO:0000259" key="2">
    <source>
        <dbReference type="Pfam" id="PF02371"/>
    </source>
</evidence>